<reference evidence="1" key="1">
    <citation type="submission" date="2014-04" db="EMBL/GenBank/DDBJ databases">
        <title>In planta biocontrol of soil-borne Fusarium wilt of banana through a plant endophytic bacterium, Burkholderia cenocepacia 869T2.</title>
        <authorList>
            <person name="Ho Y.-N."/>
            <person name="Chiang H.-M."/>
            <person name="Chao C.-P."/>
            <person name="Su C.-C."/>
            <person name="Hsu H.-F."/>
            <person name="Guo C.-T."/>
            <person name="Hsieh J.-L."/>
            <person name="Huang C.-C."/>
        </authorList>
    </citation>
    <scope>NUCLEOTIDE SEQUENCE [LARGE SCALE GENOMIC DNA]</scope>
    <source>
        <strain evidence="1">869T2</strain>
    </source>
</reference>
<organism evidence="1">
    <name type="scientific">Burkholderia cenocepacia</name>
    <dbReference type="NCBI Taxonomy" id="95486"/>
    <lineage>
        <taxon>Bacteria</taxon>
        <taxon>Pseudomonadati</taxon>
        <taxon>Pseudomonadota</taxon>
        <taxon>Betaproteobacteria</taxon>
        <taxon>Burkholderiales</taxon>
        <taxon>Burkholderiaceae</taxon>
        <taxon>Burkholderia</taxon>
        <taxon>Burkholderia cepacia complex</taxon>
    </lineage>
</organism>
<proteinExistence type="predicted"/>
<gene>
    <name evidence="1" type="ORF">DT99_17445</name>
</gene>
<protein>
    <recommendedName>
        <fullName evidence="2">Phage tail assembly protein</fullName>
    </recommendedName>
</protein>
<sequence>MEKVTVPLTYPIKLNGVECDKFTMRRPKVRDMRSAQKLAPNDAEQQELILFANLADVAPDDLEDMDMADYERVQDAYYSFRSVREAGQKDAQGAGKTAGA</sequence>
<comment type="caution">
    <text evidence="1">The sequence shown here is derived from an EMBL/GenBank/DDBJ whole genome shotgun (WGS) entry which is preliminary data.</text>
</comment>
<dbReference type="InterPro" id="IPR019289">
    <property type="entry name" value="Phage_tail_E/E"/>
</dbReference>
<accession>A0A071MBG8</accession>
<dbReference type="AlphaFoldDB" id="A0A071MBG8"/>
<dbReference type="EMBL" id="JJOA01000014">
    <property type="protein sequence ID" value="KEA58147.1"/>
    <property type="molecule type" value="Genomic_DNA"/>
</dbReference>
<dbReference type="Pfam" id="PF10109">
    <property type="entry name" value="Phage_TAC_7"/>
    <property type="match status" value="1"/>
</dbReference>
<dbReference type="OrthoDB" id="8549651at2"/>
<evidence type="ECO:0008006" key="2">
    <source>
        <dbReference type="Google" id="ProtNLM"/>
    </source>
</evidence>
<evidence type="ECO:0000313" key="1">
    <source>
        <dbReference type="EMBL" id="KEA58147.1"/>
    </source>
</evidence>
<name>A0A071MBG8_9BURK</name>